<keyword evidence="2" id="KW-1185">Reference proteome</keyword>
<sequence length="85" mass="9695">ALRGEFIQIVFKIPPVVHALDVDCDSDKRPILELARIMDCVSQFMIYNAVLRAFVRGFAKVKDSERSEETLKAQYPLLWEGLGLN</sequence>
<dbReference type="EMBL" id="JBAHYK010003993">
    <property type="protein sequence ID" value="KAL0563062.1"/>
    <property type="molecule type" value="Genomic_DNA"/>
</dbReference>
<accession>A0ABR3EJK4</accession>
<organism evidence="1 2">
    <name type="scientific">Marasmius crinis-equi</name>
    <dbReference type="NCBI Taxonomy" id="585013"/>
    <lineage>
        <taxon>Eukaryota</taxon>
        <taxon>Fungi</taxon>
        <taxon>Dikarya</taxon>
        <taxon>Basidiomycota</taxon>
        <taxon>Agaricomycotina</taxon>
        <taxon>Agaricomycetes</taxon>
        <taxon>Agaricomycetidae</taxon>
        <taxon>Agaricales</taxon>
        <taxon>Marasmiineae</taxon>
        <taxon>Marasmiaceae</taxon>
        <taxon>Marasmius</taxon>
    </lineage>
</organism>
<evidence type="ECO:0000313" key="1">
    <source>
        <dbReference type="EMBL" id="KAL0563062.1"/>
    </source>
</evidence>
<protein>
    <submittedName>
        <fullName evidence="1">Uncharacterized protein</fullName>
    </submittedName>
</protein>
<gene>
    <name evidence="1" type="ORF">V5O48_019017</name>
</gene>
<dbReference type="Proteomes" id="UP001465976">
    <property type="component" value="Unassembled WGS sequence"/>
</dbReference>
<reference evidence="1 2" key="1">
    <citation type="submission" date="2024-02" db="EMBL/GenBank/DDBJ databases">
        <title>A draft genome for the cacao thread blight pathogen Marasmius crinis-equi.</title>
        <authorList>
            <person name="Cohen S.P."/>
            <person name="Baruah I.K."/>
            <person name="Amoako-Attah I."/>
            <person name="Bukari Y."/>
            <person name="Meinhardt L.W."/>
            <person name="Bailey B.A."/>
        </authorList>
    </citation>
    <scope>NUCLEOTIDE SEQUENCE [LARGE SCALE GENOMIC DNA]</scope>
    <source>
        <strain evidence="1 2">GH-76</strain>
    </source>
</reference>
<proteinExistence type="predicted"/>
<comment type="caution">
    <text evidence="1">The sequence shown here is derived from an EMBL/GenBank/DDBJ whole genome shotgun (WGS) entry which is preliminary data.</text>
</comment>
<feature type="non-terminal residue" evidence="1">
    <location>
        <position position="1"/>
    </location>
</feature>
<name>A0ABR3EJK4_9AGAR</name>
<evidence type="ECO:0000313" key="2">
    <source>
        <dbReference type="Proteomes" id="UP001465976"/>
    </source>
</evidence>